<evidence type="ECO:0008006" key="8">
    <source>
        <dbReference type="Google" id="ProtNLM"/>
    </source>
</evidence>
<dbReference type="Proteomes" id="UP000034543">
    <property type="component" value="Unassembled WGS sequence"/>
</dbReference>
<sequence>MTKLQSDSILVVLLQISTIGFIIISGPGLPVNPVFYVPLLAAIGLIAWAVWELYQNSLFSLKAKVRKGARLVTTGPYQYIRNPMYTGYLLFALSLVLDYFSWFRLMLWLILASTIFLQVSVEEQSLHEHFPDYAKYKRKTKSLFPFLY</sequence>
<dbReference type="PANTHER" id="PTHR43847:SF1">
    <property type="entry name" value="BLL3993 PROTEIN"/>
    <property type="match status" value="1"/>
</dbReference>
<dbReference type="GO" id="GO:0012505">
    <property type="term" value="C:endomembrane system"/>
    <property type="evidence" value="ECO:0007669"/>
    <property type="project" value="UniProtKB-SubCell"/>
</dbReference>
<gene>
    <name evidence="6" type="ORF">UV59_C0004G0012</name>
</gene>
<accession>A0A0G1CK38</accession>
<protein>
    <recommendedName>
        <fullName evidence="8">Isoprenylcysteine carboxyl methyltransferase</fullName>
    </recommendedName>
</protein>
<evidence type="ECO:0000256" key="4">
    <source>
        <dbReference type="ARBA" id="ARBA00023136"/>
    </source>
</evidence>
<dbReference type="Gene3D" id="1.20.120.1630">
    <property type="match status" value="1"/>
</dbReference>
<evidence type="ECO:0000256" key="2">
    <source>
        <dbReference type="ARBA" id="ARBA00022692"/>
    </source>
</evidence>
<dbReference type="AlphaFoldDB" id="A0A0G1CK38"/>
<evidence type="ECO:0000256" key="3">
    <source>
        <dbReference type="ARBA" id="ARBA00022989"/>
    </source>
</evidence>
<dbReference type="InterPro" id="IPR052527">
    <property type="entry name" value="Metal_cation-efflux_comp"/>
</dbReference>
<reference evidence="6 7" key="1">
    <citation type="journal article" date="2015" name="Nature">
        <title>rRNA introns, odd ribosomes, and small enigmatic genomes across a large radiation of phyla.</title>
        <authorList>
            <person name="Brown C.T."/>
            <person name="Hug L.A."/>
            <person name="Thomas B.C."/>
            <person name="Sharon I."/>
            <person name="Castelle C.J."/>
            <person name="Singh A."/>
            <person name="Wilkins M.J."/>
            <person name="Williams K.H."/>
            <person name="Banfield J.F."/>
        </authorList>
    </citation>
    <scope>NUCLEOTIDE SEQUENCE [LARGE SCALE GENOMIC DNA]</scope>
</reference>
<comment type="subcellular location">
    <subcellularLocation>
        <location evidence="1">Endomembrane system</location>
        <topology evidence="1">Multi-pass membrane protein</topology>
    </subcellularLocation>
</comment>
<proteinExistence type="predicted"/>
<comment type="caution">
    <text evidence="6">The sequence shown here is derived from an EMBL/GenBank/DDBJ whole genome shotgun (WGS) entry which is preliminary data.</text>
</comment>
<evidence type="ECO:0000256" key="5">
    <source>
        <dbReference type="SAM" id="Phobius"/>
    </source>
</evidence>
<dbReference type="EMBL" id="LCFB01000004">
    <property type="protein sequence ID" value="KKS85864.1"/>
    <property type="molecule type" value="Genomic_DNA"/>
</dbReference>
<feature type="transmembrane region" description="Helical" evidence="5">
    <location>
        <begin position="88"/>
        <end position="111"/>
    </location>
</feature>
<dbReference type="PANTHER" id="PTHR43847">
    <property type="entry name" value="BLL3993 PROTEIN"/>
    <property type="match status" value="1"/>
</dbReference>
<keyword evidence="4 5" id="KW-0472">Membrane</keyword>
<keyword evidence="3 5" id="KW-1133">Transmembrane helix</keyword>
<dbReference type="Pfam" id="PF04191">
    <property type="entry name" value="PEMT"/>
    <property type="match status" value="1"/>
</dbReference>
<keyword evidence="2 5" id="KW-0812">Transmembrane</keyword>
<evidence type="ECO:0000313" key="6">
    <source>
        <dbReference type="EMBL" id="KKS85864.1"/>
    </source>
</evidence>
<dbReference type="InterPro" id="IPR007318">
    <property type="entry name" value="Phopholipid_MeTrfase"/>
</dbReference>
<feature type="transmembrane region" description="Helical" evidence="5">
    <location>
        <begin position="35"/>
        <end position="54"/>
    </location>
</feature>
<dbReference type="STRING" id="1618436.UV59_C0004G0012"/>
<evidence type="ECO:0000313" key="7">
    <source>
        <dbReference type="Proteomes" id="UP000034543"/>
    </source>
</evidence>
<feature type="transmembrane region" description="Helical" evidence="5">
    <location>
        <begin position="9"/>
        <end position="29"/>
    </location>
</feature>
<evidence type="ECO:0000256" key="1">
    <source>
        <dbReference type="ARBA" id="ARBA00004127"/>
    </source>
</evidence>
<organism evidence="6 7">
    <name type="scientific">Candidatus Gottesmanbacteria bacterium GW2011_GWA1_43_11</name>
    <dbReference type="NCBI Taxonomy" id="1618436"/>
    <lineage>
        <taxon>Bacteria</taxon>
        <taxon>Candidatus Gottesmaniibacteriota</taxon>
    </lineage>
</organism>
<name>A0A0G1CK38_9BACT</name>